<dbReference type="InterPro" id="IPR023214">
    <property type="entry name" value="HAD_sf"/>
</dbReference>
<gene>
    <name evidence="11" type="ORF">AAA799E16_00752</name>
</gene>
<dbReference type="AlphaFoldDB" id="A0A081S6G1"/>
<dbReference type="FunFam" id="3.40.50.1000:FF:000390">
    <property type="entry name" value="Phosphoserine phosphatase (SerB)"/>
    <property type="match status" value="1"/>
</dbReference>
<evidence type="ECO:0000256" key="4">
    <source>
        <dbReference type="ARBA" id="ARBA00012640"/>
    </source>
</evidence>
<dbReference type="GO" id="GO:0000287">
    <property type="term" value="F:magnesium ion binding"/>
    <property type="evidence" value="ECO:0007669"/>
    <property type="project" value="TreeGrafter"/>
</dbReference>
<evidence type="ECO:0000256" key="9">
    <source>
        <dbReference type="ARBA" id="ARBA00023299"/>
    </source>
</evidence>
<dbReference type="SUPFAM" id="SSF56784">
    <property type="entry name" value="HAD-like"/>
    <property type="match status" value="1"/>
</dbReference>
<evidence type="ECO:0000313" key="11">
    <source>
        <dbReference type="EMBL" id="KER06514.1"/>
    </source>
</evidence>
<comment type="caution">
    <text evidence="11">The sequence shown here is derived from an EMBL/GenBank/DDBJ whole genome shotgun (WGS) entry which is preliminary data.</text>
</comment>
<reference evidence="11 12" key="1">
    <citation type="submission" date="2014-06" db="EMBL/GenBank/DDBJ databases">
        <authorList>
            <person name="Ngugi D.K."/>
            <person name="Blom J."/>
            <person name="Alam I."/>
            <person name="Rashid M."/>
            <person name="Ba Alawi W."/>
            <person name="Zhang G."/>
            <person name="Hikmawan T."/>
            <person name="Guan Y."/>
            <person name="Antunes A."/>
            <person name="Siam R."/>
            <person name="Eldorry H."/>
            <person name="Bajic V."/>
            <person name="Stingl U."/>
        </authorList>
    </citation>
    <scope>NUCLEOTIDE SEQUENCE [LARGE SCALE GENOMIC DNA]</scope>
    <source>
        <strain evidence="11">SCGC AAA799-E16</strain>
    </source>
</reference>
<dbReference type="PANTHER" id="PTHR43344">
    <property type="entry name" value="PHOSPHOSERINE PHOSPHATASE"/>
    <property type="match status" value="1"/>
</dbReference>
<keyword evidence="7 11" id="KW-0378">Hydrolase</keyword>
<keyword evidence="8" id="KW-0460">Magnesium</keyword>
<dbReference type="GO" id="GO:0036424">
    <property type="term" value="F:L-phosphoserine phosphatase activity"/>
    <property type="evidence" value="ECO:0007669"/>
    <property type="project" value="InterPro"/>
</dbReference>
<dbReference type="PATRIC" id="fig|1502292.3.peg.685"/>
<dbReference type="GO" id="GO:0005737">
    <property type="term" value="C:cytoplasm"/>
    <property type="evidence" value="ECO:0007669"/>
    <property type="project" value="TreeGrafter"/>
</dbReference>
<organism evidence="11 12">
    <name type="scientific">Marine Group I thaumarchaeote SCGC AAA799-E16</name>
    <dbReference type="NCBI Taxonomy" id="1502292"/>
    <lineage>
        <taxon>Archaea</taxon>
        <taxon>Nitrososphaerota</taxon>
        <taxon>Marine Group I</taxon>
    </lineage>
</organism>
<keyword evidence="9" id="KW-0718">Serine biosynthesis</keyword>
<evidence type="ECO:0000256" key="8">
    <source>
        <dbReference type="ARBA" id="ARBA00022842"/>
    </source>
</evidence>
<keyword evidence="5" id="KW-0028">Amino-acid biosynthesis</keyword>
<dbReference type="GO" id="GO:0006564">
    <property type="term" value="P:L-serine biosynthetic process"/>
    <property type="evidence" value="ECO:0007669"/>
    <property type="project" value="UniProtKB-KW"/>
</dbReference>
<accession>A0A081S6G1</accession>
<keyword evidence="12" id="KW-1185">Reference proteome</keyword>
<dbReference type="EMBL" id="JNVL01000008">
    <property type="protein sequence ID" value="KER06514.1"/>
    <property type="molecule type" value="Genomic_DNA"/>
</dbReference>
<proteinExistence type="inferred from homology"/>
<comment type="similarity">
    <text evidence="3">Belongs to the HAD-like hydrolase superfamily. SerB family.</text>
</comment>
<evidence type="ECO:0000256" key="5">
    <source>
        <dbReference type="ARBA" id="ARBA00022605"/>
    </source>
</evidence>
<dbReference type="Pfam" id="PF00702">
    <property type="entry name" value="Hydrolase"/>
    <property type="match status" value="1"/>
</dbReference>
<sequence>MFNHEKFTPNFNIISKFLQNRNQLLVIFDVEGVLYDEEYLPILAEKLNKQDEIWAITKQGIQGKINWEEGLRTRVAALKGLDEKICQEVSDSLPIMTGAKEACRALKAAGWKLMAVSGGFTLMMDRLKEELGLDYVYSNELIFKDGKLDGVKINVDSDKSKSAKIKIEEWGEKKEDIVCVVDGANDVKLFDICGLGIAYRAQDLVKDLATTTLEEKDLSKILDIINKHYKLELEAPTPA</sequence>
<dbReference type="NCBIfam" id="TIGR01488">
    <property type="entry name" value="HAD-SF-IB"/>
    <property type="match status" value="1"/>
</dbReference>
<dbReference type="Proteomes" id="UP000028027">
    <property type="component" value="Unassembled WGS sequence"/>
</dbReference>
<dbReference type="EC" id="3.1.3.3" evidence="4"/>
<evidence type="ECO:0000256" key="2">
    <source>
        <dbReference type="ARBA" id="ARBA00005135"/>
    </source>
</evidence>
<dbReference type="PANTHER" id="PTHR43344:SF2">
    <property type="entry name" value="PHOSPHOSERINE PHOSPHATASE"/>
    <property type="match status" value="1"/>
</dbReference>
<evidence type="ECO:0000256" key="3">
    <source>
        <dbReference type="ARBA" id="ARBA00009184"/>
    </source>
</evidence>
<dbReference type="InterPro" id="IPR004469">
    <property type="entry name" value="PSP"/>
</dbReference>
<evidence type="ECO:0000313" key="12">
    <source>
        <dbReference type="Proteomes" id="UP000028027"/>
    </source>
</evidence>
<comment type="cofactor">
    <cofactor evidence="1">
        <name>Mg(2+)</name>
        <dbReference type="ChEBI" id="CHEBI:18420"/>
    </cofactor>
</comment>
<dbReference type="UniPathway" id="UPA00135">
    <property type="reaction ID" value="UER00198"/>
</dbReference>
<evidence type="ECO:0000256" key="7">
    <source>
        <dbReference type="ARBA" id="ARBA00022801"/>
    </source>
</evidence>
<dbReference type="InterPro" id="IPR036412">
    <property type="entry name" value="HAD-like_sf"/>
</dbReference>
<evidence type="ECO:0000256" key="10">
    <source>
        <dbReference type="ARBA" id="ARBA00031693"/>
    </source>
</evidence>
<dbReference type="InterPro" id="IPR050582">
    <property type="entry name" value="HAD-like_SerB"/>
</dbReference>
<evidence type="ECO:0000256" key="1">
    <source>
        <dbReference type="ARBA" id="ARBA00001946"/>
    </source>
</evidence>
<protein>
    <recommendedName>
        <fullName evidence="4">phosphoserine phosphatase</fullName>
        <ecNumber evidence="4">3.1.3.3</ecNumber>
    </recommendedName>
    <alternativeName>
        <fullName evidence="10">O-phosphoserine phosphohydrolase</fullName>
    </alternativeName>
</protein>
<comment type="pathway">
    <text evidence="2">Amino-acid biosynthesis; L-serine biosynthesis; L-serine from 3-phospho-D-glycerate: step 3/3.</text>
</comment>
<evidence type="ECO:0000256" key="6">
    <source>
        <dbReference type="ARBA" id="ARBA00022723"/>
    </source>
</evidence>
<dbReference type="Gene3D" id="3.40.50.1000">
    <property type="entry name" value="HAD superfamily/HAD-like"/>
    <property type="match status" value="1"/>
</dbReference>
<name>A0A081S6G1_9ARCH</name>
<keyword evidence="6" id="KW-0479">Metal-binding</keyword>
<dbReference type="NCBIfam" id="TIGR00338">
    <property type="entry name" value="serB"/>
    <property type="match status" value="1"/>
</dbReference>